<dbReference type="EMBL" id="KI927476">
    <property type="protein sequence ID" value="ETW63346.1"/>
    <property type="molecule type" value="Genomic_DNA"/>
</dbReference>
<reference evidence="1 2" key="2">
    <citation type="submission" date="2013-02" db="EMBL/GenBank/DDBJ databases">
        <title>The Genome Sequence of Plasmodium falciparum CAMP/Malaysia.</title>
        <authorList>
            <consortium name="The Broad Institute Genome Sequencing Platform"/>
            <consortium name="The Broad Institute Genome Sequencing Center for Infectious Disease"/>
            <person name="Neafsey D."/>
            <person name="Cheeseman I."/>
            <person name="Volkman S."/>
            <person name="Adams J."/>
            <person name="Walker B."/>
            <person name="Young S.K."/>
            <person name="Zeng Q."/>
            <person name="Gargeya S."/>
            <person name="Fitzgerald M."/>
            <person name="Haas B."/>
            <person name="Abouelleil A."/>
            <person name="Alvarado L."/>
            <person name="Arachchi H.M."/>
            <person name="Berlin A.M."/>
            <person name="Chapman S.B."/>
            <person name="Dewar J."/>
            <person name="Goldberg J."/>
            <person name="Griggs A."/>
            <person name="Gujja S."/>
            <person name="Hansen M."/>
            <person name="Howarth C."/>
            <person name="Imamovic A."/>
            <person name="Larimer J."/>
            <person name="McCowan C."/>
            <person name="Murphy C."/>
            <person name="Neiman D."/>
            <person name="Pearson M."/>
            <person name="Priest M."/>
            <person name="Roberts A."/>
            <person name="Saif S."/>
            <person name="Shea T."/>
            <person name="Sisk P."/>
            <person name="Sykes S."/>
            <person name="Wortman J."/>
            <person name="Nusbaum C."/>
            <person name="Birren B."/>
        </authorList>
    </citation>
    <scope>NUCLEOTIDE SEQUENCE [LARGE SCALE GENOMIC DNA]</scope>
    <source>
        <strain evidence="1 2">CAMP/Malaysia</strain>
    </source>
</reference>
<name>A0A024XEZ8_PLAFC</name>
<reference evidence="1 2" key="1">
    <citation type="submission" date="2013-02" db="EMBL/GenBank/DDBJ databases">
        <title>The Genome Annotation of Plasmodium falciparum CAMP/Malaysia.</title>
        <authorList>
            <consortium name="The Broad Institute Genome Sequencing Platform"/>
            <consortium name="The Broad Institute Genome Sequencing Center for Infectious Disease"/>
            <person name="Neafsey D."/>
            <person name="Hoffman S."/>
            <person name="Volkman S."/>
            <person name="Rosenthal P."/>
            <person name="Walker B."/>
            <person name="Young S.K."/>
            <person name="Zeng Q."/>
            <person name="Gargeya S."/>
            <person name="Fitzgerald M."/>
            <person name="Haas B."/>
            <person name="Abouelleil A."/>
            <person name="Allen A.W."/>
            <person name="Alvarado L."/>
            <person name="Arachchi H.M."/>
            <person name="Berlin A.M."/>
            <person name="Chapman S.B."/>
            <person name="Gainer-Dewar J."/>
            <person name="Goldberg J."/>
            <person name="Griggs A."/>
            <person name="Gujja S."/>
            <person name="Hansen M."/>
            <person name="Howarth C."/>
            <person name="Imamovic A."/>
            <person name="Ireland A."/>
            <person name="Larimer J."/>
            <person name="McCowan C."/>
            <person name="Murphy C."/>
            <person name="Pearson M."/>
            <person name="Poon T.W."/>
            <person name="Priest M."/>
            <person name="Roberts A."/>
            <person name="Saif S."/>
            <person name="Shea T."/>
            <person name="Sisk P."/>
            <person name="Sykes S."/>
            <person name="Wortman J."/>
            <person name="Nusbaum C."/>
            <person name="Birren B."/>
        </authorList>
    </citation>
    <scope>NUCLEOTIDE SEQUENCE [LARGE SCALE GENOMIC DNA]</scope>
    <source>
        <strain evidence="1 2">CAMP/Malaysia</strain>
    </source>
</reference>
<dbReference type="AlphaFoldDB" id="A0A024XEZ8"/>
<evidence type="ECO:0000313" key="1">
    <source>
        <dbReference type="EMBL" id="ETW63346.1"/>
    </source>
</evidence>
<protein>
    <submittedName>
        <fullName evidence="1">Uncharacterized protein</fullName>
    </submittedName>
</protein>
<proteinExistence type="predicted"/>
<sequence length="56" mass="6786">MASSILLQIRIKVNCYFVKDMLKGDDYYELYIQLNECHQLYYFIQNNKVETNSEQN</sequence>
<gene>
    <name evidence="1" type="ORF">PFMC_00822</name>
</gene>
<accession>A0A024XEZ8</accession>
<evidence type="ECO:0000313" key="2">
    <source>
        <dbReference type="Proteomes" id="UP000030694"/>
    </source>
</evidence>
<dbReference type="Proteomes" id="UP000030694">
    <property type="component" value="Unassembled WGS sequence"/>
</dbReference>
<organism evidence="1 2">
    <name type="scientific">Plasmodium falciparum (isolate Camp / Malaysia)</name>
    <dbReference type="NCBI Taxonomy" id="5835"/>
    <lineage>
        <taxon>Eukaryota</taxon>
        <taxon>Sar</taxon>
        <taxon>Alveolata</taxon>
        <taxon>Apicomplexa</taxon>
        <taxon>Aconoidasida</taxon>
        <taxon>Haemosporida</taxon>
        <taxon>Plasmodiidae</taxon>
        <taxon>Plasmodium</taxon>
        <taxon>Plasmodium (Laverania)</taxon>
    </lineage>
</organism>